<comment type="caution">
    <text evidence="1">The sequence shown here is derived from an EMBL/GenBank/DDBJ whole genome shotgun (WGS) entry which is preliminary data.</text>
</comment>
<dbReference type="Proteomes" id="UP000634136">
    <property type="component" value="Unassembled WGS sequence"/>
</dbReference>
<gene>
    <name evidence="1" type="ORF">G2W53_018700</name>
</gene>
<keyword evidence="2" id="KW-1185">Reference proteome</keyword>
<dbReference type="AlphaFoldDB" id="A0A834TVS1"/>
<proteinExistence type="predicted"/>
<name>A0A834TVS1_9FABA</name>
<reference evidence="1" key="1">
    <citation type="submission" date="2020-09" db="EMBL/GenBank/DDBJ databases">
        <title>Genome-Enabled Discovery of Anthraquinone Biosynthesis in Senna tora.</title>
        <authorList>
            <person name="Kang S.-H."/>
            <person name="Pandey R.P."/>
            <person name="Lee C.-M."/>
            <person name="Sim J.-S."/>
            <person name="Jeong J.-T."/>
            <person name="Choi B.-S."/>
            <person name="Jung M."/>
            <person name="Ginzburg D."/>
            <person name="Zhao K."/>
            <person name="Won S.Y."/>
            <person name="Oh T.-J."/>
            <person name="Yu Y."/>
            <person name="Kim N.-H."/>
            <person name="Lee O.R."/>
            <person name="Lee T.-H."/>
            <person name="Bashyal P."/>
            <person name="Kim T.-S."/>
            <person name="Lee W.-H."/>
            <person name="Kawkins C."/>
            <person name="Kim C.-K."/>
            <person name="Kim J.S."/>
            <person name="Ahn B.O."/>
            <person name="Rhee S.Y."/>
            <person name="Sohng J.K."/>
        </authorList>
    </citation>
    <scope>NUCLEOTIDE SEQUENCE</scope>
    <source>
        <tissue evidence="1">Leaf</tissue>
    </source>
</reference>
<evidence type="ECO:0000313" key="2">
    <source>
        <dbReference type="Proteomes" id="UP000634136"/>
    </source>
</evidence>
<sequence>MNPQDNRAERVVTVTLSIHQLNRNTRIRLNDDVLKTFLQTTGNAKKNAPHFRQNAAARAQLLRITLDPPTLRVPDHPTTGDKRTIITSGTIHINFDPLLFRRLPVNHNFRIGLESVNIMRLQPRVGKRSHLGFNSGQEICGIVLTVIKYPLVSLLPNKPARSTKGSIPVKIRVPTPILLQASQGSPSDLVLPPSDQVLFPVALASPLNP</sequence>
<evidence type="ECO:0000313" key="1">
    <source>
        <dbReference type="EMBL" id="KAF7827536.1"/>
    </source>
</evidence>
<accession>A0A834TVS1</accession>
<organism evidence="1 2">
    <name type="scientific">Senna tora</name>
    <dbReference type="NCBI Taxonomy" id="362788"/>
    <lineage>
        <taxon>Eukaryota</taxon>
        <taxon>Viridiplantae</taxon>
        <taxon>Streptophyta</taxon>
        <taxon>Embryophyta</taxon>
        <taxon>Tracheophyta</taxon>
        <taxon>Spermatophyta</taxon>
        <taxon>Magnoliopsida</taxon>
        <taxon>eudicotyledons</taxon>
        <taxon>Gunneridae</taxon>
        <taxon>Pentapetalae</taxon>
        <taxon>rosids</taxon>
        <taxon>fabids</taxon>
        <taxon>Fabales</taxon>
        <taxon>Fabaceae</taxon>
        <taxon>Caesalpinioideae</taxon>
        <taxon>Cassia clade</taxon>
        <taxon>Senna</taxon>
    </lineage>
</organism>
<protein>
    <submittedName>
        <fullName evidence="1">Putative ribonuclease H protein</fullName>
    </submittedName>
</protein>
<dbReference type="EMBL" id="JAAIUW010000006">
    <property type="protein sequence ID" value="KAF7827536.1"/>
    <property type="molecule type" value="Genomic_DNA"/>
</dbReference>